<dbReference type="Gene3D" id="3.10.20.90">
    <property type="entry name" value="Phosphatidylinositol 3-kinase Catalytic Subunit, Chain A, domain 1"/>
    <property type="match status" value="1"/>
</dbReference>
<organism evidence="1 2">
    <name type="scientific">Rhizophagus irregularis</name>
    <dbReference type="NCBI Taxonomy" id="588596"/>
    <lineage>
        <taxon>Eukaryota</taxon>
        <taxon>Fungi</taxon>
        <taxon>Fungi incertae sedis</taxon>
        <taxon>Mucoromycota</taxon>
        <taxon>Glomeromycotina</taxon>
        <taxon>Glomeromycetes</taxon>
        <taxon>Glomerales</taxon>
        <taxon>Glomeraceae</taxon>
        <taxon>Rhizophagus</taxon>
    </lineage>
</organism>
<sequence length="130" mass="15390">MTIFMFEIGIKKWAPRLIESEDDKDEIQIHEDLIIEDNPSLNPSPHSITSEYLMTCNFMDFTSDIRLPAEITFSDLLKEINRKLECDVNTFKYKINDEEMIMVENEGDWNIAKMNLREQKISCFDIYIVE</sequence>
<gene>
    <name evidence="1" type="ORF">RhiirC2_745246</name>
</gene>
<protein>
    <recommendedName>
        <fullName evidence="3">PB1 domain-containing protein</fullName>
    </recommendedName>
</protein>
<evidence type="ECO:0000313" key="2">
    <source>
        <dbReference type="Proteomes" id="UP000233469"/>
    </source>
</evidence>
<evidence type="ECO:0000313" key="1">
    <source>
        <dbReference type="EMBL" id="PKK71074.1"/>
    </source>
</evidence>
<accession>A0A2N1NB59</accession>
<reference evidence="1 2" key="2">
    <citation type="submission" date="2017-10" db="EMBL/GenBank/DDBJ databases">
        <title>Extensive intraspecific genome diversity in a model arbuscular mycorrhizal fungus.</title>
        <authorList>
            <person name="Chen E.C.H."/>
            <person name="Morin E."/>
            <person name="Baudet D."/>
            <person name="Noel J."/>
            <person name="Ndikumana S."/>
            <person name="Charron P."/>
            <person name="St-Onge C."/>
            <person name="Giorgi J."/>
            <person name="Grigoriev I.V."/>
            <person name="Roux C."/>
            <person name="Martin F.M."/>
            <person name="Corradi N."/>
        </authorList>
    </citation>
    <scope>NUCLEOTIDE SEQUENCE [LARGE SCALE GENOMIC DNA]</scope>
    <source>
        <strain evidence="1 2">C2</strain>
    </source>
</reference>
<reference evidence="1 2" key="1">
    <citation type="submission" date="2016-04" db="EMBL/GenBank/DDBJ databases">
        <title>Genome analyses suggest a sexual origin of heterokaryosis in a supposedly ancient asexual fungus.</title>
        <authorList>
            <person name="Ropars J."/>
            <person name="Sedzielewska K."/>
            <person name="Noel J."/>
            <person name="Charron P."/>
            <person name="Farinelli L."/>
            <person name="Marton T."/>
            <person name="Kruger M."/>
            <person name="Pelin A."/>
            <person name="Brachmann A."/>
            <person name="Corradi N."/>
        </authorList>
    </citation>
    <scope>NUCLEOTIDE SEQUENCE [LARGE SCALE GENOMIC DNA]</scope>
    <source>
        <strain evidence="1 2">C2</strain>
    </source>
</reference>
<dbReference type="VEuPathDB" id="FungiDB:RhiirFUN_024742"/>
<dbReference type="VEuPathDB" id="FungiDB:FUN_025386"/>
<dbReference type="EMBL" id="LLXL01000549">
    <property type="protein sequence ID" value="PKK71074.1"/>
    <property type="molecule type" value="Genomic_DNA"/>
</dbReference>
<evidence type="ECO:0008006" key="3">
    <source>
        <dbReference type="Google" id="ProtNLM"/>
    </source>
</evidence>
<comment type="caution">
    <text evidence="1">The sequence shown here is derived from an EMBL/GenBank/DDBJ whole genome shotgun (WGS) entry which is preliminary data.</text>
</comment>
<dbReference type="SUPFAM" id="SSF54277">
    <property type="entry name" value="CAD &amp; PB1 domains"/>
    <property type="match status" value="1"/>
</dbReference>
<proteinExistence type="predicted"/>
<dbReference type="Proteomes" id="UP000233469">
    <property type="component" value="Unassembled WGS sequence"/>
</dbReference>
<dbReference type="AlphaFoldDB" id="A0A2N1NB59"/>
<name>A0A2N1NB59_9GLOM</name>